<dbReference type="EMBL" id="WCRW01000012">
    <property type="protein sequence ID" value="KAB4454068.1"/>
    <property type="molecule type" value="Genomic_DNA"/>
</dbReference>
<proteinExistence type="predicted"/>
<dbReference type="RefSeq" id="WP_211478353.1">
    <property type="nucleotide sequence ID" value="NZ_CP072224.1"/>
</dbReference>
<comment type="caution">
    <text evidence="1">The sequence shown here is derived from an EMBL/GenBank/DDBJ whole genome shotgun (WGS) entry which is preliminary data.</text>
</comment>
<evidence type="ECO:0000313" key="2">
    <source>
        <dbReference type="Proteomes" id="UP000436825"/>
    </source>
</evidence>
<name>A0A7J5JRP5_BACT4</name>
<dbReference type="AlphaFoldDB" id="A0A7J5JRP5"/>
<accession>A0A7J5JRP5</accession>
<sequence>MKNKVSYLIGVACLLSYTCTFTSCVNGVDDEYLEQKFTESGGTDNEGEELPDLNGDYSIEGDYDLVMTCNGEVLEGKKVIMTVDENNETASITFAAAQTDLETVIATAIPGGIGGLVSGWGLKYTGNSPIPGEKEITVTNVPLFKKGTNYMFKGGYIQSGVYNMNFVGEIEGEKMTIDINYMLENQKLAGTWKVANANLQTSTSYDLSPLWFDWDSKVKVNAGKIYGIIPTLPTYGKVIDTYPNDLIRTVIVASGVMLGDIIGASIDIENLVVNMLNSVTAQPNGGMYAIYSYSNDFTKPQWSGEDGMPHNAMRYYYDPEKPDERIYLELNSGFLINLIESLATPAEPAAPSTRADLRDTAKELIALLVPLLEKGIPCEYKLEGDNLSINIDGIVLRDILVKLIAVMNADEAKEIVDGVIAGLGDFKTNVESVLQTLPEALIYQTYDRTTQQGTGECGPVKLGLKFTKK</sequence>
<gene>
    <name evidence="1" type="ORF">GAN75_17090</name>
</gene>
<evidence type="ECO:0000313" key="1">
    <source>
        <dbReference type="EMBL" id="KAB4454068.1"/>
    </source>
</evidence>
<organism evidence="1 2">
    <name type="scientific">Bacteroides thetaiotaomicron</name>
    <dbReference type="NCBI Taxonomy" id="818"/>
    <lineage>
        <taxon>Bacteria</taxon>
        <taxon>Pseudomonadati</taxon>
        <taxon>Bacteroidota</taxon>
        <taxon>Bacteroidia</taxon>
        <taxon>Bacteroidales</taxon>
        <taxon>Bacteroidaceae</taxon>
        <taxon>Bacteroides</taxon>
    </lineage>
</organism>
<dbReference type="PROSITE" id="PS51257">
    <property type="entry name" value="PROKAR_LIPOPROTEIN"/>
    <property type="match status" value="1"/>
</dbReference>
<protein>
    <submittedName>
        <fullName evidence="1">DUF4925 domain-containing protein</fullName>
    </submittedName>
</protein>
<reference evidence="1 2" key="1">
    <citation type="journal article" date="2019" name="Nat. Med.">
        <title>A library of human gut bacterial isolates paired with longitudinal multiomics data enables mechanistic microbiome research.</title>
        <authorList>
            <person name="Poyet M."/>
            <person name="Groussin M."/>
            <person name="Gibbons S.M."/>
            <person name="Avila-Pacheco J."/>
            <person name="Jiang X."/>
            <person name="Kearney S.M."/>
            <person name="Perrotta A.R."/>
            <person name="Berdy B."/>
            <person name="Zhao S."/>
            <person name="Lieberman T.D."/>
            <person name="Swanson P.K."/>
            <person name="Smith M."/>
            <person name="Roesemann S."/>
            <person name="Alexander J.E."/>
            <person name="Rich S.A."/>
            <person name="Livny J."/>
            <person name="Vlamakis H."/>
            <person name="Clish C."/>
            <person name="Bullock K."/>
            <person name="Deik A."/>
            <person name="Scott J."/>
            <person name="Pierce K.A."/>
            <person name="Xavier R.J."/>
            <person name="Alm E.J."/>
        </authorList>
    </citation>
    <scope>NUCLEOTIDE SEQUENCE [LARGE SCALE GENOMIC DNA]</scope>
    <source>
        <strain evidence="1 2">BIOML-A160</strain>
    </source>
</reference>
<dbReference type="Proteomes" id="UP000436825">
    <property type="component" value="Unassembled WGS sequence"/>
</dbReference>